<proteinExistence type="predicted"/>
<accession>A0A9W6UTK5</accession>
<dbReference type="Pfam" id="PF26366">
    <property type="entry name" value="DUF8094"/>
    <property type="match status" value="1"/>
</dbReference>
<protein>
    <recommendedName>
        <fullName evidence="3">DUF8094 domain-containing protein</fullName>
    </recommendedName>
</protein>
<dbReference type="InterPro" id="IPR058407">
    <property type="entry name" value="DUF8094"/>
</dbReference>
<dbReference type="AlphaFoldDB" id="A0A9W6UTK5"/>
<feature type="signal peptide" evidence="2">
    <location>
        <begin position="1"/>
        <end position="23"/>
    </location>
</feature>
<dbReference type="PROSITE" id="PS51257">
    <property type="entry name" value="PROKAR_LIPOPROTEIN"/>
    <property type="match status" value="1"/>
</dbReference>
<comment type="caution">
    <text evidence="4">The sequence shown here is derived from an EMBL/GenBank/DDBJ whole genome shotgun (WGS) entry which is preliminary data.</text>
</comment>
<evidence type="ECO:0000259" key="3">
    <source>
        <dbReference type="Pfam" id="PF26366"/>
    </source>
</evidence>
<keyword evidence="5" id="KW-1185">Reference proteome</keyword>
<evidence type="ECO:0000313" key="5">
    <source>
        <dbReference type="Proteomes" id="UP001165124"/>
    </source>
</evidence>
<name>A0A9W6UTK5_9ACTN</name>
<gene>
    <name evidence="4" type="ORF">Arub01_01070</name>
</gene>
<evidence type="ECO:0000313" key="4">
    <source>
        <dbReference type="EMBL" id="GLW61863.1"/>
    </source>
</evidence>
<feature type="region of interest" description="Disordered" evidence="1">
    <location>
        <begin position="325"/>
        <end position="354"/>
    </location>
</feature>
<evidence type="ECO:0000256" key="1">
    <source>
        <dbReference type="SAM" id="MobiDB-lite"/>
    </source>
</evidence>
<keyword evidence="2" id="KW-0732">Signal</keyword>
<dbReference type="Proteomes" id="UP001165124">
    <property type="component" value="Unassembled WGS sequence"/>
</dbReference>
<dbReference type="EMBL" id="BSRZ01000001">
    <property type="protein sequence ID" value="GLW61863.1"/>
    <property type="molecule type" value="Genomic_DNA"/>
</dbReference>
<evidence type="ECO:0000256" key="2">
    <source>
        <dbReference type="SAM" id="SignalP"/>
    </source>
</evidence>
<sequence>MGRPFRSRSRAFRSLAVAAAALAAVGCAGREPKARPTVLVTATTPEPELLTHEVAEREFRAFITNDDVARAAGDERLALTWTSDGQSQLTAAEFRKAAYDGDPVARYQYGEPRLLVPKLKLDIYPHWFVAVVPRSVQGKPKSTRTALMTFIRRGPGDRWRLCMTAELLPDAELPKITVDDDGYATALNVADTSMLIRPREVPGIQATIASEGPRSVARKVMKAGKYTTGYYSEVRKAKRKAEDKDLSLQKVTVATPFPIFALRTQDDGGLILYSLARNSLLTVKDKKSGAKPPIPPEAAHLLDGTVEGTDITMAELYQFAAIDPPRSKKGKAKADIIAQAGSISKASTPPPRNS</sequence>
<feature type="domain" description="DUF8094" evidence="3">
    <location>
        <begin position="49"/>
        <end position="339"/>
    </location>
</feature>
<feature type="chain" id="PRO_5040832533" description="DUF8094 domain-containing protein" evidence="2">
    <location>
        <begin position="24"/>
        <end position="354"/>
    </location>
</feature>
<reference evidence="4" key="1">
    <citation type="submission" date="2023-02" db="EMBL/GenBank/DDBJ databases">
        <title>Actinomadura rubrobrunea NBRC 14622.</title>
        <authorList>
            <person name="Ichikawa N."/>
            <person name="Sato H."/>
            <person name="Tonouchi N."/>
        </authorList>
    </citation>
    <scope>NUCLEOTIDE SEQUENCE</scope>
    <source>
        <strain evidence="4">NBRC 14622</strain>
    </source>
</reference>
<organism evidence="4 5">
    <name type="scientific">Actinomadura rubrobrunea</name>
    <dbReference type="NCBI Taxonomy" id="115335"/>
    <lineage>
        <taxon>Bacteria</taxon>
        <taxon>Bacillati</taxon>
        <taxon>Actinomycetota</taxon>
        <taxon>Actinomycetes</taxon>
        <taxon>Streptosporangiales</taxon>
        <taxon>Thermomonosporaceae</taxon>
        <taxon>Actinomadura</taxon>
    </lineage>
</organism>